<dbReference type="GO" id="GO:0098797">
    <property type="term" value="C:plasma membrane protein complex"/>
    <property type="evidence" value="ECO:0007669"/>
    <property type="project" value="TreeGrafter"/>
</dbReference>
<evidence type="ECO:0000256" key="6">
    <source>
        <dbReference type="ARBA" id="ARBA00022692"/>
    </source>
</evidence>
<dbReference type="GO" id="GO:0031992">
    <property type="term" value="F:energy transducer activity"/>
    <property type="evidence" value="ECO:0007669"/>
    <property type="project" value="InterPro"/>
</dbReference>
<dbReference type="Pfam" id="PF03544">
    <property type="entry name" value="TonB_C"/>
    <property type="match status" value="1"/>
</dbReference>
<evidence type="ECO:0000313" key="11">
    <source>
        <dbReference type="EMBL" id="MBA6157351.1"/>
    </source>
</evidence>
<gene>
    <name evidence="11" type="ORF">H3Z83_12610</name>
</gene>
<dbReference type="InterPro" id="IPR003538">
    <property type="entry name" value="TonB"/>
</dbReference>
<keyword evidence="6" id="KW-0812">Transmembrane</keyword>
<dbReference type="GO" id="GO:0055085">
    <property type="term" value="P:transmembrane transport"/>
    <property type="evidence" value="ECO:0007669"/>
    <property type="project" value="InterPro"/>
</dbReference>
<dbReference type="PROSITE" id="PS52015">
    <property type="entry name" value="TONB_CTD"/>
    <property type="match status" value="1"/>
</dbReference>
<evidence type="ECO:0000256" key="1">
    <source>
        <dbReference type="ARBA" id="ARBA00004383"/>
    </source>
</evidence>
<keyword evidence="4" id="KW-1003">Cell membrane</keyword>
<evidence type="ECO:0000256" key="7">
    <source>
        <dbReference type="ARBA" id="ARBA00022927"/>
    </source>
</evidence>
<dbReference type="Proteomes" id="UP000563906">
    <property type="component" value="Unassembled WGS sequence"/>
</dbReference>
<dbReference type="InterPro" id="IPR006260">
    <property type="entry name" value="TonB/TolA_C"/>
</dbReference>
<dbReference type="AlphaFoldDB" id="A0A839AUS6"/>
<feature type="domain" description="TonB C-terminal" evidence="10">
    <location>
        <begin position="47"/>
        <end position="144"/>
    </location>
</feature>
<dbReference type="InterPro" id="IPR037682">
    <property type="entry name" value="TonB_C"/>
</dbReference>
<dbReference type="PANTHER" id="PTHR33446:SF2">
    <property type="entry name" value="PROTEIN TONB"/>
    <property type="match status" value="1"/>
</dbReference>
<accession>A0A839AUS6</accession>
<keyword evidence="9" id="KW-0472">Membrane</keyword>
<dbReference type="NCBIfam" id="TIGR01352">
    <property type="entry name" value="tonB_Cterm"/>
    <property type="match status" value="1"/>
</dbReference>
<evidence type="ECO:0000313" key="12">
    <source>
        <dbReference type="Proteomes" id="UP000563906"/>
    </source>
</evidence>
<keyword evidence="5" id="KW-0997">Cell inner membrane</keyword>
<dbReference type="PANTHER" id="PTHR33446">
    <property type="entry name" value="PROTEIN TONB-RELATED"/>
    <property type="match status" value="1"/>
</dbReference>
<reference evidence="11 12" key="1">
    <citation type="submission" date="2020-07" db="EMBL/GenBank/DDBJ databases">
        <title>Bacterium isolated from marine sediment.</title>
        <authorList>
            <person name="Shang D."/>
            <person name="Du Z.-J."/>
        </authorList>
    </citation>
    <scope>NUCLEOTIDE SEQUENCE [LARGE SCALE GENOMIC DNA]</scope>
    <source>
        <strain evidence="11 12">S7007</strain>
    </source>
</reference>
<comment type="similarity">
    <text evidence="2">Belongs to the TonB family.</text>
</comment>
<dbReference type="SUPFAM" id="SSF74653">
    <property type="entry name" value="TolA/TonB C-terminal domain"/>
    <property type="match status" value="1"/>
</dbReference>
<dbReference type="InterPro" id="IPR051045">
    <property type="entry name" value="TonB-dependent_transducer"/>
</dbReference>
<evidence type="ECO:0000256" key="5">
    <source>
        <dbReference type="ARBA" id="ARBA00022519"/>
    </source>
</evidence>
<dbReference type="GO" id="GO:0015891">
    <property type="term" value="P:siderophore transport"/>
    <property type="evidence" value="ECO:0007669"/>
    <property type="project" value="InterPro"/>
</dbReference>
<keyword evidence="3" id="KW-0813">Transport</keyword>
<dbReference type="GO" id="GO:0015031">
    <property type="term" value="P:protein transport"/>
    <property type="evidence" value="ECO:0007669"/>
    <property type="project" value="UniProtKB-KW"/>
</dbReference>
<evidence type="ECO:0000256" key="3">
    <source>
        <dbReference type="ARBA" id="ARBA00022448"/>
    </source>
</evidence>
<protein>
    <submittedName>
        <fullName evidence="11">TonB family protein</fullName>
    </submittedName>
</protein>
<evidence type="ECO:0000256" key="2">
    <source>
        <dbReference type="ARBA" id="ARBA00006555"/>
    </source>
</evidence>
<dbReference type="GO" id="GO:0030288">
    <property type="term" value="C:outer membrane-bounded periplasmic space"/>
    <property type="evidence" value="ECO:0007669"/>
    <property type="project" value="InterPro"/>
</dbReference>
<sequence>MKKNIFFLMLTVVKLTMLAQVQDSIKKIQEKNTLQLIGKEIESIFPGGEKELKAFLSENFLYPEKAKKARIEGDVEVSFSIDKFGNVNDIIVLKGVHKTIDSASVELVKKIPKWKSNTLHKLTPKFEDYKLSINYKISDKKKIVFVNKIPKKQTKKKIMSLFISSCKYGSYQIGDKQLIDTRMNIFERHFSEKINYSLESNTIIVKNFTIHLNSARSLIESIKRTLEVSEKKKKLIVGCSGDDLYGGYLLKEIPKESKGDPLIVVIDIQIDGKEYHSRTLTINTEEIRAHKKFPEFTHLVNKAIEKNCTKLVELIKNNYK</sequence>
<evidence type="ECO:0000256" key="4">
    <source>
        <dbReference type="ARBA" id="ARBA00022475"/>
    </source>
</evidence>
<keyword evidence="12" id="KW-1185">Reference proteome</keyword>
<evidence type="ECO:0000259" key="10">
    <source>
        <dbReference type="PROSITE" id="PS52015"/>
    </source>
</evidence>
<dbReference type="EMBL" id="JACGLS010000008">
    <property type="protein sequence ID" value="MBA6157351.1"/>
    <property type="molecule type" value="Genomic_DNA"/>
</dbReference>
<proteinExistence type="inferred from homology"/>
<evidence type="ECO:0000256" key="8">
    <source>
        <dbReference type="ARBA" id="ARBA00022989"/>
    </source>
</evidence>
<comment type="caution">
    <text evidence="11">The sequence shown here is derived from an EMBL/GenBank/DDBJ whole genome shotgun (WGS) entry which is preliminary data.</text>
</comment>
<name>A0A839AUS6_9FLAO</name>
<evidence type="ECO:0000256" key="9">
    <source>
        <dbReference type="ARBA" id="ARBA00023136"/>
    </source>
</evidence>
<keyword evidence="7" id="KW-0653">Protein transport</keyword>
<organism evidence="11 12">
    <name type="scientific">Tenacibaculum pelagium</name>
    <dbReference type="NCBI Taxonomy" id="2759527"/>
    <lineage>
        <taxon>Bacteria</taxon>
        <taxon>Pseudomonadati</taxon>
        <taxon>Bacteroidota</taxon>
        <taxon>Flavobacteriia</taxon>
        <taxon>Flavobacteriales</taxon>
        <taxon>Flavobacteriaceae</taxon>
        <taxon>Tenacibaculum</taxon>
    </lineage>
</organism>
<dbReference type="Gene3D" id="3.30.1150.10">
    <property type="match status" value="1"/>
</dbReference>
<keyword evidence="8" id="KW-1133">Transmembrane helix</keyword>
<dbReference type="PRINTS" id="PR01374">
    <property type="entry name" value="TONBPROTEIN"/>
</dbReference>
<comment type="subcellular location">
    <subcellularLocation>
        <location evidence="1">Cell inner membrane</location>
        <topology evidence="1">Single-pass membrane protein</topology>
        <orientation evidence="1">Periplasmic side</orientation>
    </subcellularLocation>
</comment>
<dbReference type="RefSeq" id="WP_182125851.1">
    <property type="nucleotide sequence ID" value="NZ_JACGLS010000008.1"/>
</dbReference>